<gene>
    <name evidence="2" type="ORF">SR187_7120</name>
</gene>
<dbReference type="Proteomes" id="UP000269331">
    <property type="component" value="Chromosome"/>
</dbReference>
<keyword evidence="1" id="KW-1133">Transmembrane helix</keyword>
<evidence type="ECO:0000313" key="2">
    <source>
        <dbReference type="EMBL" id="BBA93028.1"/>
    </source>
</evidence>
<evidence type="ECO:0000256" key="1">
    <source>
        <dbReference type="SAM" id="Phobius"/>
    </source>
</evidence>
<dbReference type="RefSeq" id="WP_156009541.1">
    <property type="nucleotide sequence ID" value="NZ_AP018400.1"/>
</dbReference>
<keyword evidence="1" id="KW-0472">Membrane</keyword>
<reference evidence="2 3" key="1">
    <citation type="journal article" date="2018" name="Genome Biol. Evol.">
        <title>Complete Genome Sequence of Streptococcus ruminantium sp. nov. GUT-187T (=DSM 104980T =JCM 31869T), the Type Strain of S. ruminantium, and Comparison with Genome Sequences of Streptococcus suis Strains.</title>
        <authorList>
            <person name="Tohya M."/>
            <person name="Sekizaki T."/>
            <person name="Miyoshi-Akiyama T."/>
        </authorList>
    </citation>
    <scope>NUCLEOTIDE SEQUENCE [LARGE SCALE GENOMIC DNA]</scope>
    <source>
        <strain evidence="2 3">GUT187T</strain>
    </source>
</reference>
<accession>A0A2Z5U4T4</accession>
<organism evidence="2 3">
    <name type="scientific">Streptococcus ruminantium</name>
    <dbReference type="NCBI Taxonomy" id="1917441"/>
    <lineage>
        <taxon>Bacteria</taxon>
        <taxon>Bacillati</taxon>
        <taxon>Bacillota</taxon>
        <taxon>Bacilli</taxon>
        <taxon>Lactobacillales</taxon>
        <taxon>Streptococcaceae</taxon>
        <taxon>Streptococcus</taxon>
    </lineage>
</organism>
<name>A0A2Z5U4T4_9STRE</name>
<protein>
    <submittedName>
        <fullName evidence="2">Uncharacterized protein</fullName>
    </submittedName>
</protein>
<dbReference type="GeneID" id="52230525"/>
<dbReference type="KEGG" id="srq:SR187_7120"/>
<feature type="transmembrane region" description="Helical" evidence="1">
    <location>
        <begin position="16"/>
        <end position="34"/>
    </location>
</feature>
<sequence>MSAKEVKKVAEKKQNLVLLLVLVPSAIILGLFGYSRMQNKNTDSIIEKI</sequence>
<evidence type="ECO:0000313" key="3">
    <source>
        <dbReference type="Proteomes" id="UP000269331"/>
    </source>
</evidence>
<keyword evidence="1" id="KW-0812">Transmembrane</keyword>
<dbReference type="AlphaFoldDB" id="A0A2Z5U4T4"/>
<dbReference type="EMBL" id="AP018400">
    <property type="protein sequence ID" value="BBA93028.1"/>
    <property type="molecule type" value="Genomic_DNA"/>
</dbReference>
<proteinExistence type="predicted"/>